<proteinExistence type="predicted"/>
<sequence>MNKNFSNHDHYLLKLIIFTLIFVCDCECSSNYNYVTLPSSYSVIGPFPIGEREEGVDSMQYYTKVAGGGANSIFDLPRDSSVSYPSELGNEGRVRWLEYTASSSGSPLPYNNSSSSLSIDYNDIPWQFLESQLSWSVYMWYGYAVGQLGVDQSSPTDKFIIYCTNVLRYYIIDNNNNSNVYEFIGDLYNYGVAQQVVTLVPGGNYTVWIRLQSSVRQFLSPHAAFNLTILPFLQREDEQQQPPFIIVETDSLMSSVVDGWLASTYGSITLLNVGDSPLPLSNLKLYNSKLEIDIINNNNSSSSSSSIISILPGQRYSLSFSINQIDDELECSTITNKSILEISVIYESSSSSAILWWTAFFYFLGLRSNCTVCGCVSTFYAVWDWSPAL</sequence>
<keyword evidence="1" id="KW-0732">Signal</keyword>
<evidence type="ECO:0000256" key="1">
    <source>
        <dbReference type="SAM" id="SignalP"/>
    </source>
</evidence>
<evidence type="ECO:0000313" key="2">
    <source>
        <dbReference type="EMBL" id="EFA81352.1"/>
    </source>
</evidence>
<feature type="chain" id="PRO_5003042065" evidence="1">
    <location>
        <begin position="29"/>
        <end position="389"/>
    </location>
</feature>
<keyword evidence="3" id="KW-1185">Reference proteome</keyword>
<accession>D3B9W5</accession>
<organism evidence="2 3">
    <name type="scientific">Heterostelium pallidum (strain ATCC 26659 / Pp 5 / PN500)</name>
    <name type="common">Cellular slime mold</name>
    <name type="synonym">Polysphondylium pallidum</name>
    <dbReference type="NCBI Taxonomy" id="670386"/>
    <lineage>
        <taxon>Eukaryota</taxon>
        <taxon>Amoebozoa</taxon>
        <taxon>Evosea</taxon>
        <taxon>Eumycetozoa</taxon>
        <taxon>Dictyostelia</taxon>
        <taxon>Acytosteliales</taxon>
        <taxon>Acytosteliaceae</taxon>
        <taxon>Heterostelium</taxon>
    </lineage>
</organism>
<reference evidence="2 3" key="1">
    <citation type="journal article" date="2011" name="Genome Res.">
        <title>Phylogeny-wide analysis of social amoeba genomes highlights ancient origins for complex intercellular communication.</title>
        <authorList>
            <person name="Heidel A.J."/>
            <person name="Lawal H.M."/>
            <person name="Felder M."/>
            <person name="Schilde C."/>
            <person name="Helps N.R."/>
            <person name="Tunggal B."/>
            <person name="Rivero F."/>
            <person name="John U."/>
            <person name="Schleicher M."/>
            <person name="Eichinger L."/>
            <person name="Platzer M."/>
            <person name="Noegel A.A."/>
            <person name="Schaap P."/>
            <person name="Gloeckner G."/>
        </authorList>
    </citation>
    <scope>NUCLEOTIDE SEQUENCE [LARGE SCALE GENOMIC DNA]</scope>
    <source>
        <strain evidence="3">ATCC 26659 / Pp 5 / PN500</strain>
    </source>
</reference>
<dbReference type="GeneID" id="31360820"/>
<dbReference type="InParanoid" id="D3B9W5"/>
<dbReference type="Proteomes" id="UP000001396">
    <property type="component" value="Unassembled WGS sequence"/>
</dbReference>
<dbReference type="EMBL" id="ADBJ01000025">
    <property type="protein sequence ID" value="EFA81352.1"/>
    <property type="molecule type" value="Genomic_DNA"/>
</dbReference>
<name>D3B9W5_HETP5</name>
<feature type="signal peptide" evidence="1">
    <location>
        <begin position="1"/>
        <end position="28"/>
    </location>
</feature>
<gene>
    <name evidence="2" type="ORF">PPL_05335</name>
</gene>
<evidence type="ECO:0000313" key="3">
    <source>
        <dbReference type="Proteomes" id="UP000001396"/>
    </source>
</evidence>
<protein>
    <submittedName>
        <fullName evidence="2">Uncharacterized protein</fullName>
    </submittedName>
</protein>
<dbReference type="AlphaFoldDB" id="D3B9W5"/>
<comment type="caution">
    <text evidence="2">The sequence shown here is derived from an EMBL/GenBank/DDBJ whole genome shotgun (WGS) entry which is preliminary data.</text>
</comment>
<dbReference type="RefSeq" id="XP_020433470.1">
    <property type="nucleotide sequence ID" value="XM_020576221.1"/>
</dbReference>